<name>A0ACC3NR75_9PEZI</name>
<evidence type="ECO:0000313" key="2">
    <source>
        <dbReference type="Proteomes" id="UP001281147"/>
    </source>
</evidence>
<reference evidence="1" key="1">
    <citation type="submission" date="2023-07" db="EMBL/GenBank/DDBJ databases">
        <title>Black Yeasts Isolated from many extreme environments.</title>
        <authorList>
            <person name="Coleine C."/>
            <person name="Stajich J.E."/>
            <person name="Selbmann L."/>
        </authorList>
    </citation>
    <scope>NUCLEOTIDE SEQUENCE</scope>
    <source>
        <strain evidence="1">CCFEE 5714</strain>
    </source>
</reference>
<gene>
    <name evidence="1" type="primary">yml6_1</name>
    <name evidence="1" type="ORF">LTR37_003021</name>
</gene>
<proteinExistence type="predicted"/>
<keyword evidence="1" id="KW-0689">Ribosomal protein</keyword>
<dbReference type="Proteomes" id="UP001281147">
    <property type="component" value="Unassembled WGS sequence"/>
</dbReference>
<organism evidence="1 2">
    <name type="scientific">Vermiconidia calcicola</name>
    <dbReference type="NCBI Taxonomy" id="1690605"/>
    <lineage>
        <taxon>Eukaryota</taxon>
        <taxon>Fungi</taxon>
        <taxon>Dikarya</taxon>
        <taxon>Ascomycota</taxon>
        <taxon>Pezizomycotina</taxon>
        <taxon>Dothideomycetes</taxon>
        <taxon>Dothideomycetidae</taxon>
        <taxon>Mycosphaerellales</taxon>
        <taxon>Extremaceae</taxon>
        <taxon>Vermiconidia</taxon>
    </lineage>
</organism>
<sequence>MASKRISTPAKHLLGGFRHAYRHQQCRALTTESTPSPNATLAQTYHDAHLTSTPTEPILEADISPIPPATPSSPSTRPPPPQQYTPPRNPFIKPTHLTLHAFPTLEPTTYTTYPSTHLLLPLRKDILHRAIIYEADSTRQGSANTRWRDEVHGSGRKIRPQKGTGSARLGDKKSPMLKGGGVAFGPKPRDFSTGLQRAVYDLAWRTALSYRYARGELIVLEGQPAIPEKIHQDSRERWMRDLLRHHRMGHADGRTLFVTRYRSDSLWESLRGQKVYGVGQRKVKDTVGDSRDARALTVEEVDVKDLLELGRVAVEKGALERMLREHESDLTPTQKLGAWRRMMGGSAAAVVEEVYDFVGIGV</sequence>
<keyword evidence="1" id="KW-0687">Ribonucleoprotein</keyword>
<protein>
    <submittedName>
        <fullName evidence="1">54S ribosomal protein yml6, mitochondrial</fullName>
    </submittedName>
</protein>
<keyword evidence="2" id="KW-1185">Reference proteome</keyword>
<evidence type="ECO:0000313" key="1">
    <source>
        <dbReference type="EMBL" id="KAK3721466.1"/>
    </source>
</evidence>
<dbReference type="EMBL" id="JAUTXU010000017">
    <property type="protein sequence ID" value="KAK3721466.1"/>
    <property type="molecule type" value="Genomic_DNA"/>
</dbReference>
<accession>A0ACC3NR75</accession>
<comment type="caution">
    <text evidence="1">The sequence shown here is derived from an EMBL/GenBank/DDBJ whole genome shotgun (WGS) entry which is preliminary data.</text>
</comment>